<dbReference type="AlphaFoldDB" id="A0A7C4AFQ5"/>
<accession>A0A7C4AFQ5</accession>
<sequence length="66" mass="7763">MDTPQDPRFFKHLIDQAESYHDLAVFRSRFFNLIERTLSKDDCQGIKDHWSTRARDENLPIAPSKG</sequence>
<gene>
    <name evidence="1" type="ORF">ENR59_01090</name>
</gene>
<reference evidence="1" key="1">
    <citation type="journal article" date="2020" name="mSystems">
        <title>Genome- and Community-Level Interaction Insights into Carbon Utilization and Element Cycling Functions of Hydrothermarchaeota in Hydrothermal Sediment.</title>
        <authorList>
            <person name="Zhou Z."/>
            <person name="Liu Y."/>
            <person name="Xu W."/>
            <person name="Pan J."/>
            <person name="Luo Z.H."/>
            <person name="Li M."/>
        </authorList>
    </citation>
    <scope>NUCLEOTIDE SEQUENCE [LARGE SCALE GENOMIC DNA]</scope>
    <source>
        <strain evidence="1">SpSt-413</strain>
    </source>
</reference>
<protein>
    <submittedName>
        <fullName evidence="1">Uncharacterized protein</fullName>
    </submittedName>
</protein>
<organism evidence="1">
    <name type="scientific">Fundidesulfovibrio putealis</name>
    <dbReference type="NCBI Taxonomy" id="270496"/>
    <lineage>
        <taxon>Bacteria</taxon>
        <taxon>Pseudomonadati</taxon>
        <taxon>Thermodesulfobacteriota</taxon>
        <taxon>Desulfovibrionia</taxon>
        <taxon>Desulfovibrionales</taxon>
        <taxon>Desulfovibrionaceae</taxon>
        <taxon>Fundidesulfovibrio</taxon>
    </lineage>
</organism>
<comment type="caution">
    <text evidence="1">The sequence shown here is derived from an EMBL/GenBank/DDBJ whole genome shotgun (WGS) entry which is preliminary data.</text>
</comment>
<proteinExistence type="predicted"/>
<name>A0A7C4AFQ5_9BACT</name>
<dbReference type="EMBL" id="DSRP01000078">
    <property type="protein sequence ID" value="HGG91533.1"/>
    <property type="molecule type" value="Genomic_DNA"/>
</dbReference>
<evidence type="ECO:0000313" key="1">
    <source>
        <dbReference type="EMBL" id="HGG91533.1"/>
    </source>
</evidence>